<reference evidence="2" key="1">
    <citation type="submission" date="2021-09" db="EMBL/GenBank/DDBJ databases">
        <title>The genome of Mauremys mutica provides insights into the evolution of semi-aquatic lifestyle.</title>
        <authorList>
            <person name="Gong S."/>
            <person name="Gao Y."/>
        </authorList>
    </citation>
    <scope>NUCLEOTIDE SEQUENCE</scope>
    <source>
        <strain evidence="2">MM-2020</strain>
        <tissue evidence="2">Muscle</tissue>
    </source>
</reference>
<feature type="non-terminal residue" evidence="2">
    <location>
        <position position="107"/>
    </location>
</feature>
<protein>
    <submittedName>
        <fullName evidence="2">Uncharacterized protein</fullName>
    </submittedName>
</protein>
<accession>A0A9D3WWZ2</accession>
<gene>
    <name evidence="2" type="ORF">KIL84_013306</name>
</gene>
<evidence type="ECO:0000256" key="1">
    <source>
        <dbReference type="SAM" id="MobiDB-lite"/>
    </source>
</evidence>
<keyword evidence="3" id="KW-1185">Reference proteome</keyword>
<feature type="region of interest" description="Disordered" evidence="1">
    <location>
        <begin position="52"/>
        <end position="77"/>
    </location>
</feature>
<evidence type="ECO:0000313" key="3">
    <source>
        <dbReference type="Proteomes" id="UP000827986"/>
    </source>
</evidence>
<dbReference type="AlphaFoldDB" id="A0A9D3WWZ2"/>
<organism evidence="2 3">
    <name type="scientific">Mauremys mutica</name>
    <name type="common">yellowpond turtle</name>
    <dbReference type="NCBI Taxonomy" id="74926"/>
    <lineage>
        <taxon>Eukaryota</taxon>
        <taxon>Metazoa</taxon>
        <taxon>Chordata</taxon>
        <taxon>Craniata</taxon>
        <taxon>Vertebrata</taxon>
        <taxon>Euteleostomi</taxon>
        <taxon>Archelosauria</taxon>
        <taxon>Testudinata</taxon>
        <taxon>Testudines</taxon>
        <taxon>Cryptodira</taxon>
        <taxon>Durocryptodira</taxon>
        <taxon>Testudinoidea</taxon>
        <taxon>Geoemydidae</taxon>
        <taxon>Geoemydinae</taxon>
        <taxon>Mauremys</taxon>
    </lineage>
</organism>
<dbReference type="Proteomes" id="UP000827986">
    <property type="component" value="Unassembled WGS sequence"/>
</dbReference>
<proteinExistence type="predicted"/>
<name>A0A9D3WWZ2_9SAUR</name>
<dbReference type="EMBL" id="JAHDVG010000485">
    <property type="protein sequence ID" value="KAH1168716.1"/>
    <property type="molecule type" value="Genomic_DNA"/>
</dbReference>
<comment type="caution">
    <text evidence="2">The sequence shown here is derived from an EMBL/GenBank/DDBJ whole genome shotgun (WGS) entry which is preliminary data.</text>
</comment>
<sequence>LCDSAFPVFTSLALSRSSTAAEGGLQRAAHTAPCPPLRWLCHAWRLLPETPPPAAAPSRAGEAGESDKLRPHAGGGCRCSVRAPPGVGVSSRIRKQLQLLKKISLLL</sequence>
<evidence type="ECO:0000313" key="2">
    <source>
        <dbReference type="EMBL" id="KAH1168716.1"/>
    </source>
</evidence>